<feature type="domain" description="Fe2OG dioxygenase" evidence="6">
    <location>
        <begin position="182"/>
        <end position="279"/>
    </location>
</feature>
<dbReference type="FunFam" id="2.60.120.330:FF:000005">
    <property type="entry name" value="1-aminocyclopropane-1-carboxylate oxidase homolog 1"/>
    <property type="match status" value="1"/>
</dbReference>
<comment type="similarity">
    <text evidence="1 5">Belongs to the iron/ascorbate-dependent oxidoreductase family.</text>
</comment>
<dbReference type="EMBL" id="KZ305051">
    <property type="protein sequence ID" value="PIA36428.1"/>
    <property type="molecule type" value="Genomic_DNA"/>
</dbReference>
<keyword evidence="2 5" id="KW-0479">Metal-binding</keyword>
<evidence type="ECO:0000259" key="6">
    <source>
        <dbReference type="PROSITE" id="PS51471"/>
    </source>
</evidence>
<evidence type="ECO:0000313" key="8">
    <source>
        <dbReference type="Proteomes" id="UP000230069"/>
    </source>
</evidence>
<dbReference type="InterPro" id="IPR027443">
    <property type="entry name" value="IPNS-like_sf"/>
</dbReference>
<dbReference type="STRING" id="218851.A0A2G5CYU2"/>
<dbReference type="Pfam" id="PF03171">
    <property type="entry name" value="2OG-FeII_Oxy"/>
    <property type="match status" value="1"/>
</dbReference>
<dbReference type="PANTHER" id="PTHR10209">
    <property type="entry name" value="OXIDOREDUCTASE, 2OG-FE II OXYGENASE FAMILY PROTEIN"/>
    <property type="match status" value="1"/>
</dbReference>
<keyword evidence="4 5" id="KW-0408">Iron</keyword>
<dbReference type="GO" id="GO:0051213">
    <property type="term" value="F:dioxygenase activity"/>
    <property type="evidence" value="ECO:0007669"/>
    <property type="project" value="UniProtKB-ARBA"/>
</dbReference>
<evidence type="ECO:0000256" key="1">
    <source>
        <dbReference type="ARBA" id="ARBA00008056"/>
    </source>
</evidence>
<proteinExistence type="inferred from homology"/>
<dbReference type="SUPFAM" id="SSF51197">
    <property type="entry name" value="Clavaminate synthase-like"/>
    <property type="match status" value="1"/>
</dbReference>
<dbReference type="PROSITE" id="PS51471">
    <property type="entry name" value="FE2OG_OXY"/>
    <property type="match status" value="1"/>
</dbReference>
<evidence type="ECO:0000256" key="3">
    <source>
        <dbReference type="ARBA" id="ARBA00023002"/>
    </source>
</evidence>
<evidence type="ECO:0000256" key="5">
    <source>
        <dbReference type="RuleBase" id="RU003682"/>
    </source>
</evidence>
<dbReference type="Proteomes" id="UP000230069">
    <property type="component" value="Unassembled WGS sequence"/>
</dbReference>
<keyword evidence="8" id="KW-1185">Reference proteome</keyword>
<reference evidence="7 8" key="1">
    <citation type="submission" date="2017-09" db="EMBL/GenBank/DDBJ databases">
        <title>WGS assembly of Aquilegia coerulea Goldsmith.</title>
        <authorList>
            <person name="Hodges S."/>
            <person name="Kramer E."/>
            <person name="Nordborg M."/>
            <person name="Tomkins J."/>
            <person name="Borevitz J."/>
            <person name="Derieg N."/>
            <person name="Yan J."/>
            <person name="Mihaltcheva S."/>
            <person name="Hayes R.D."/>
            <person name="Rokhsar D."/>
        </authorList>
    </citation>
    <scope>NUCLEOTIDE SEQUENCE [LARGE SCALE GENOMIC DNA]</scope>
    <source>
        <strain evidence="8">cv. Goldsmith</strain>
    </source>
</reference>
<dbReference type="AlphaFoldDB" id="A0A2G5CYU2"/>
<evidence type="ECO:0000256" key="4">
    <source>
        <dbReference type="ARBA" id="ARBA00023004"/>
    </source>
</evidence>
<sequence length="321" mass="36701">MPPKRVHVKGLVDSGIKKIPNIFIRPSDDDQLNQKPYRQDQTNIQIPVINLHADPKEVVDKIMIASKEWGFFQVVNHEVPLSVLDEMIKGVIRFNEQDNEAKKEYYTRDRAKRVRYNSNFDLYETKSATWRDTLTVHMSRSDPMNPQELPAACRVITMEYTKHVTILGDTLFELLSEGLGLKPDHLKQLNSCPEPERTLGIVAHTDIVFLTILIQNEIGGLQVLHKDRWVDVYPDSGALIINIGDILQISSNDILKSVKHRVLANRAGPRISVGCFLTPRSDVEDKFHGPIKELISDDSAPIYRQFTYKEYVDNYVAEIVV</sequence>
<dbReference type="OrthoDB" id="288590at2759"/>
<dbReference type="InterPro" id="IPR026992">
    <property type="entry name" value="DIOX_N"/>
</dbReference>
<dbReference type="PANTHER" id="PTHR10209:SF429">
    <property type="entry name" value="1-AMINOCYCLOPROPANE-1-CARBOXYLATE OXIDASE HOMOLOG 1-LIKE"/>
    <property type="match status" value="1"/>
</dbReference>
<keyword evidence="3 5" id="KW-0560">Oxidoreductase</keyword>
<protein>
    <recommendedName>
        <fullName evidence="6">Fe2OG dioxygenase domain-containing protein</fullName>
    </recommendedName>
</protein>
<dbReference type="InParanoid" id="A0A2G5CYU2"/>
<name>A0A2G5CYU2_AQUCA</name>
<accession>A0A2G5CYU2</accession>
<dbReference type="GO" id="GO:0046872">
    <property type="term" value="F:metal ion binding"/>
    <property type="evidence" value="ECO:0007669"/>
    <property type="project" value="UniProtKB-KW"/>
</dbReference>
<organism evidence="7 8">
    <name type="scientific">Aquilegia coerulea</name>
    <name type="common">Rocky mountain columbine</name>
    <dbReference type="NCBI Taxonomy" id="218851"/>
    <lineage>
        <taxon>Eukaryota</taxon>
        <taxon>Viridiplantae</taxon>
        <taxon>Streptophyta</taxon>
        <taxon>Embryophyta</taxon>
        <taxon>Tracheophyta</taxon>
        <taxon>Spermatophyta</taxon>
        <taxon>Magnoliopsida</taxon>
        <taxon>Ranunculales</taxon>
        <taxon>Ranunculaceae</taxon>
        <taxon>Thalictroideae</taxon>
        <taxon>Aquilegia</taxon>
    </lineage>
</organism>
<gene>
    <name evidence="7" type="ORF">AQUCO_03400365v1</name>
</gene>
<dbReference type="Pfam" id="PF14226">
    <property type="entry name" value="DIOX_N"/>
    <property type="match status" value="1"/>
</dbReference>
<evidence type="ECO:0000313" key="7">
    <source>
        <dbReference type="EMBL" id="PIA36428.1"/>
    </source>
</evidence>
<dbReference type="InterPro" id="IPR044861">
    <property type="entry name" value="IPNS-like_FE2OG_OXY"/>
</dbReference>
<dbReference type="InterPro" id="IPR005123">
    <property type="entry name" value="Oxoglu/Fe-dep_dioxygenase_dom"/>
</dbReference>
<dbReference type="Gene3D" id="2.60.120.330">
    <property type="entry name" value="B-lactam Antibiotic, Isopenicillin N Synthase, Chain"/>
    <property type="match status" value="1"/>
</dbReference>
<evidence type="ECO:0000256" key="2">
    <source>
        <dbReference type="ARBA" id="ARBA00022723"/>
    </source>
</evidence>